<dbReference type="InterPro" id="IPR056884">
    <property type="entry name" value="NPHP3-like_N"/>
</dbReference>
<evidence type="ECO:0000256" key="6">
    <source>
        <dbReference type="ARBA" id="ARBA00022729"/>
    </source>
</evidence>
<name>A0A4Q4TT60_9PEZI</name>
<dbReference type="GO" id="GO:0046355">
    <property type="term" value="P:mannan catabolic process"/>
    <property type="evidence" value="ECO:0007669"/>
    <property type="project" value="UniProtKB-ARBA"/>
</dbReference>
<dbReference type="PROSITE" id="PS00659">
    <property type="entry name" value="GLYCOSYL_HYDROL_F5"/>
    <property type="match status" value="1"/>
</dbReference>
<dbReference type="SUPFAM" id="SSF51445">
    <property type="entry name" value="(Trans)glycosidases"/>
    <property type="match status" value="1"/>
</dbReference>
<evidence type="ECO:0000259" key="14">
    <source>
        <dbReference type="Pfam" id="PF26410"/>
    </source>
</evidence>
<evidence type="ECO:0000256" key="11">
    <source>
        <dbReference type="ARBA" id="ARBA00077212"/>
    </source>
</evidence>
<dbReference type="EMBL" id="QJNU01000015">
    <property type="protein sequence ID" value="RYP10655.1"/>
    <property type="molecule type" value="Genomic_DNA"/>
</dbReference>
<evidence type="ECO:0000256" key="8">
    <source>
        <dbReference type="ARBA" id="ARBA00022801"/>
    </source>
</evidence>
<evidence type="ECO:0000313" key="16">
    <source>
        <dbReference type="Proteomes" id="UP000293360"/>
    </source>
</evidence>
<dbReference type="OrthoDB" id="406631at2759"/>
<comment type="caution">
    <text evidence="15">The sequence shown here is derived from an EMBL/GenBank/DDBJ whole genome shotgun (WGS) entry which is preliminary data.</text>
</comment>
<comment type="catalytic activity">
    <reaction evidence="1">
        <text>Random hydrolysis of (1-&gt;4)-beta-D-mannosidic linkages in mannans, galactomannans and glucomannans.</text>
        <dbReference type="EC" id="3.2.1.78"/>
    </reaction>
</comment>
<dbReference type="PANTHER" id="PTHR31451">
    <property type="match status" value="1"/>
</dbReference>
<protein>
    <recommendedName>
        <fullName evidence="10">Mannan endo-1,4-beta-mannosidase A</fullName>
        <ecNumber evidence="4">3.2.1.78</ecNumber>
    </recommendedName>
    <alternativeName>
        <fullName evidence="11">Endo-beta-1,4-mannanase A</fullName>
    </alternativeName>
</protein>
<evidence type="ECO:0000313" key="15">
    <source>
        <dbReference type="EMBL" id="RYP10655.1"/>
    </source>
</evidence>
<evidence type="ECO:0000256" key="9">
    <source>
        <dbReference type="ARBA" id="ARBA00023295"/>
    </source>
</evidence>
<feature type="domain" description="Nephrocystin 3-like N-terminal" evidence="13">
    <location>
        <begin position="631"/>
        <end position="784"/>
    </location>
</feature>
<sequence>MKYLQAELISLALATSVAARAVSGESTGLSTRQSKFVTTDGTRFNIDGVTKYYAGTNSYWISFLTNNADVDLTLDQLVQSGLKILRIWGFNDVTSVPGGGTVYFQHLRAGGGSTINTGANGLQRLDYIVRAAERRGIKLIINFVNYWDDYGGMAAYVRAFGGSKNTWYTNAAAQGQYRAYIRAVVSRFVDSPAILAWELANEPRCNGCPTSVITKWAAETSAYVKSLDPNHLVTLGDEGFGLQGDGSYPYQFTEGVDFKANLAIESLDFGTFHLYPSHWGTSFDWGNGWVRSHAAACKAAGKPCVFEEYGAPRDHCALQRPWQVTSVNSEGMAADLFWQLGTTLSTGRTHDDSFTIYVGDSDWKCLVTDHVAAIGKLYDSTSQSISAMLILLMNLRKNIDEFTTARRQASVSRVPLSTDAHHQQARDRLESIAWDLLRDTNTVREIFTHITQKASSEGWLGRLVVAAEFRFRYGSKISALEKRIQGTQAILDTEFLSRICTTSQASAARLEQTYSALSTGLQLFIARWAEGNRDMSKLISSEAEATRKHITLATEDIKDHVTSTVQADLSEREIKERRERLLQTLWFPEMNARENSVQIAPEETVRWIFDYNIDSDDSLDLDEVPRRPDCEFRDWLQSDDPIYWICGKAGSGKSTLIKFLIREPRTLEVLRRRTSSIHIGRFFSIEACSSPLQRRIPGCLRTLLHQIFESEPAALENAVKSHPELATKKSEHDWSVEELQRVLFDVVEASNTAYCFFLDALDEIEPSQQQATVELAKSLGRLSRVKISRALPSMLM</sequence>
<dbReference type="FunFam" id="3.20.20.80:FF:000076">
    <property type="entry name" value="Mannan endo-1,4-beta-mannosidase A"/>
    <property type="match status" value="1"/>
</dbReference>
<evidence type="ECO:0000256" key="5">
    <source>
        <dbReference type="ARBA" id="ARBA00022525"/>
    </source>
</evidence>
<accession>A0A4Q4TT60</accession>
<organism evidence="15 16">
    <name type="scientific">Monosporascus ibericus</name>
    <dbReference type="NCBI Taxonomy" id="155417"/>
    <lineage>
        <taxon>Eukaryota</taxon>
        <taxon>Fungi</taxon>
        <taxon>Dikarya</taxon>
        <taxon>Ascomycota</taxon>
        <taxon>Pezizomycotina</taxon>
        <taxon>Sordariomycetes</taxon>
        <taxon>Xylariomycetidae</taxon>
        <taxon>Xylariales</taxon>
        <taxon>Xylariales incertae sedis</taxon>
        <taxon>Monosporascus</taxon>
    </lineage>
</organism>
<dbReference type="Pfam" id="PF24883">
    <property type="entry name" value="NPHP3_N"/>
    <property type="match status" value="1"/>
</dbReference>
<dbReference type="Pfam" id="PF26410">
    <property type="entry name" value="GH5_mannosidase"/>
    <property type="match status" value="1"/>
</dbReference>
<dbReference type="EC" id="3.2.1.78" evidence="4"/>
<keyword evidence="16" id="KW-1185">Reference proteome</keyword>
<keyword evidence="9" id="KW-0326">Glycosidase</keyword>
<evidence type="ECO:0000259" key="13">
    <source>
        <dbReference type="Pfam" id="PF24883"/>
    </source>
</evidence>
<dbReference type="Gene3D" id="3.40.50.300">
    <property type="entry name" value="P-loop containing nucleotide triphosphate hydrolases"/>
    <property type="match status" value="1"/>
</dbReference>
<evidence type="ECO:0000256" key="2">
    <source>
        <dbReference type="ARBA" id="ARBA00004613"/>
    </source>
</evidence>
<reference evidence="15 16" key="1">
    <citation type="submission" date="2018-06" db="EMBL/GenBank/DDBJ databases">
        <title>Complete Genomes of Monosporascus.</title>
        <authorList>
            <person name="Robinson A.J."/>
            <person name="Natvig D.O."/>
        </authorList>
    </citation>
    <scope>NUCLEOTIDE SEQUENCE [LARGE SCALE GENOMIC DNA]</scope>
    <source>
        <strain evidence="15 16">CBS 110550</strain>
    </source>
</reference>
<feature type="signal peptide" evidence="12">
    <location>
        <begin position="1"/>
        <end position="19"/>
    </location>
</feature>
<evidence type="ECO:0000256" key="10">
    <source>
        <dbReference type="ARBA" id="ARBA00068505"/>
    </source>
</evidence>
<dbReference type="InterPro" id="IPR027417">
    <property type="entry name" value="P-loop_NTPase"/>
</dbReference>
<evidence type="ECO:0000256" key="12">
    <source>
        <dbReference type="SAM" id="SignalP"/>
    </source>
</evidence>
<dbReference type="InterPro" id="IPR017853">
    <property type="entry name" value="GH"/>
</dbReference>
<dbReference type="GO" id="GO:0016985">
    <property type="term" value="F:mannan endo-1,4-beta-mannosidase activity"/>
    <property type="evidence" value="ECO:0007669"/>
    <property type="project" value="UniProtKB-EC"/>
</dbReference>
<dbReference type="Proteomes" id="UP000293360">
    <property type="component" value="Unassembled WGS sequence"/>
</dbReference>
<dbReference type="InterPro" id="IPR001547">
    <property type="entry name" value="Glyco_hydro_5"/>
</dbReference>
<evidence type="ECO:0000256" key="7">
    <source>
        <dbReference type="ARBA" id="ARBA00022737"/>
    </source>
</evidence>
<comment type="subcellular location">
    <subcellularLocation>
        <location evidence="2">Secreted</location>
    </subcellularLocation>
</comment>
<keyword evidence="8" id="KW-0378">Hydrolase</keyword>
<comment type="similarity">
    <text evidence="3">Belongs to the glycosyl hydrolase 5 (cellulase A) family.</text>
</comment>
<feature type="domain" description="Glycoside hydrolase family 5" evidence="14">
    <location>
        <begin position="35"/>
        <end position="338"/>
    </location>
</feature>
<dbReference type="InterPro" id="IPR018087">
    <property type="entry name" value="Glyco_hydro_5_CS"/>
</dbReference>
<keyword evidence="6 12" id="KW-0732">Signal</keyword>
<dbReference type="InterPro" id="IPR045053">
    <property type="entry name" value="MAN-like"/>
</dbReference>
<keyword evidence="7" id="KW-0677">Repeat</keyword>
<dbReference type="PANTHER" id="PTHR31451:SF39">
    <property type="entry name" value="MANNAN ENDO-1,4-BETA-MANNOSIDASE 1"/>
    <property type="match status" value="1"/>
</dbReference>
<gene>
    <name evidence="15" type="ORF">DL764_000539</name>
</gene>
<evidence type="ECO:0000256" key="1">
    <source>
        <dbReference type="ARBA" id="ARBA00001678"/>
    </source>
</evidence>
<dbReference type="AlphaFoldDB" id="A0A4Q4TT60"/>
<evidence type="ECO:0000256" key="3">
    <source>
        <dbReference type="ARBA" id="ARBA00005641"/>
    </source>
</evidence>
<dbReference type="GO" id="GO:0005576">
    <property type="term" value="C:extracellular region"/>
    <property type="evidence" value="ECO:0007669"/>
    <property type="project" value="UniProtKB-SubCell"/>
</dbReference>
<evidence type="ECO:0000256" key="4">
    <source>
        <dbReference type="ARBA" id="ARBA00012706"/>
    </source>
</evidence>
<dbReference type="Gene3D" id="3.20.20.80">
    <property type="entry name" value="Glycosidases"/>
    <property type="match status" value="1"/>
</dbReference>
<feature type="chain" id="PRO_5020357860" description="Mannan endo-1,4-beta-mannosidase A" evidence="12">
    <location>
        <begin position="20"/>
        <end position="796"/>
    </location>
</feature>
<dbReference type="STRING" id="155417.A0A4Q4TT60"/>
<keyword evidence="5" id="KW-0964">Secreted</keyword>
<proteinExistence type="inferred from homology"/>